<dbReference type="AlphaFoldDB" id="G2QEE5"/>
<feature type="compositionally biased region" description="Basic and acidic residues" evidence="1">
    <location>
        <begin position="502"/>
        <end position="511"/>
    </location>
</feature>
<dbReference type="eggNOG" id="ENOG502S6GP">
    <property type="taxonomic scope" value="Eukaryota"/>
</dbReference>
<feature type="region of interest" description="Disordered" evidence="1">
    <location>
        <begin position="641"/>
        <end position="676"/>
    </location>
</feature>
<feature type="region of interest" description="Disordered" evidence="1">
    <location>
        <begin position="152"/>
        <end position="171"/>
    </location>
</feature>
<evidence type="ECO:0000313" key="3">
    <source>
        <dbReference type="EMBL" id="AEO57728.1"/>
    </source>
</evidence>
<sequence>MTVPTYLRGRISSPLEAGPSIVDDHHLPSQVNQALEYASKRLGRKASHITLLVVRRDYQLPTSPTPSLIYTPPGSLPVSTTAASTPSKPSFPASSRIEALKQLVRSHSSVEGQIRERTVHVRLDRFRNGTASPAFSEASAFSASTVSSSTDSTFSHRIRQPGSPTPYGSVPVTPATPFTVMSSLSGTDGTSPLSRAGTQTSTQFGLRLAYAHPLSPREEKALAGALEKAAKKFKLAPNWLPQAVPPSTLGLPADLVLNSTAQNETLFESDQLTLLSLDHLYTFRTALQAYARTRLACRLEDAVDELRRLFLANGRRALRKSALLAAYRWLDPLDDAALADVCRMYERAYGGVERESGVENDDVDPAPGWPLPEITRGPGAIEQRTAARGPDRVTSPPRRREPEPEPEPETRTRTLDLAEALDKEVLLSTADLHPDDESELDEVEAWYREIQLQQQNADRPPTVEIHPLRSNPPRTTTTPAVVEVRPPPPSTPPPPPPTSATYRDRPWHEPEEPSLSEMLRTTPKLRPAPPGRSLALKLQTTFDKPAKGGGGVVGGKRQQQPHAEKGGGEQGQVAGEGGQQQRREEEEEEEELTARPRSAIKSFASARWTTMTTTTTTTDANNCANGGMSIDEMLHGAVGGYCGTGERPPSSSSSSSSSLSPVERIGPMTPNGYDDISPITRGEWGFLMFGKGKTARVETC</sequence>
<accession>G2QEE5</accession>
<dbReference type="HOGENOM" id="CLU_025449_1_0_1"/>
<feature type="compositionally biased region" description="Basic and acidic residues" evidence="1">
    <location>
        <begin position="398"/>
        <end position="414"/>
    </location>
</feature>
<feature type="compositionally biased region" description="Pro residues" evidence="1">
    <location>
        <begin position="485"/>
        <end position="498"/>
    </location>
</feature>
<organism evidence="3 4">
    <name type="scientific">Thermothelomyces thermophilus (strain ATCC 42464 / BCRC 31852 / DSM 1799)</name>
    <name type="common">Sporotrichum thermophile</name>
    <dbReference type="NCBI Taxonomy" id="573729"/>
    <lineage>
        <taxon>Eukaryota</taxon>
        <taxon>Fungi</taxon>
        <taxon>Dikarya</taxon>
        <taxon>Ascomycota</taxon>
        <taxon>Pezizomycotina</taxon>
        <taxon>Sordariomycetes</taxon>
        <taxon>Sordariomycetidae</taxon>
        <taxon>Sordariales</taxon>
        <taxon>Chaetomiaceae</taxon>
        <taxon>Thermothelomyces</taxon>
    </lineage>
</organism>
<dbReference type="InterPro" id="IPR056004">
    <property type="entry name" value="DUF7582"/>
</dbReference>
<evidence type="ECO:0000313" key="4">
    <source>
        <dbReference type="Proteomes" id="UP000007322"/>
    </source>
</evidence>
<keyword evidence="4" id="KW-1185">Reference proteome</keyword>
<proteinExistence type="predicted"/>
<name>G2QEE5_THET4</name>
<feature type="domain" description="DUF7582" evidence="2">
    <location>
        <begin position="200"/>
        <end position="350"/>
    </location>
</feature>
<dbReference type="GeneID" id="11507599"/>
<feature type="region of interest" description="Disordered" evidence="1">
    <location>
        <begin position="454"/>
        <end position="611"/>
    </location>
</feature>
<dbReference type="STRING" id="573729.G2QEE5"/>
<gene>
    <name evidence="3" type="ORF">MYCTH_2304259</name>
</gene>
<feature type="compositionally biased region" description="Gly residues" evidence="1">
    <location>
        <begin position="568"/>
        <end position="578"/>
    </location>
</feature>
<dbReference type="OrthoDB" id="5350192at2759"/>
<dbReference type="OMA" id="TTRGEWG"/>
<reference evidence="3 4" key="1">
    <citation type="journal article" date="2011" name="Nat. Biotechnol.">
        <title>Comparative genomic analysis of the thermophilic biomass-degrading fungi Myceliophthora thermophila and Thielavia terrestris.</title>
        <authorList>
            <person name="Berka R.M."/>
            <person name="Grigoriev I.V."/>
            <person name="Otillar R."/>
            <person name="Salamov A."/>
            <person name="Grimwood J."/>
            <person name="Reid I."/>
            <person name="Ishmael N."/>
            <person name="John T."/>
            <person name="Darmond C."/>
            <person name="Moisan M.-C."/>
            <person name="Henrissat B."/>
            <person name="Coutinho P.M."/>
            <person name="Lombard V."/>
            <person name="Natvig D.O."/>
            <person name="Lindquist E."/>
            <person name="Schmutz J."/>
            <person name="Lucas S."/>
            <person name="Harris P."/>
            <person name="Powlowski J."/>
            <person name="Bellemare A."/>
            <person name="Taylor D."/>
            <person name="Butler G."/>
            <person name="de Vries R.P."/>
            <person name="Allijn I.E."/>
            <person name="van den Brink J."/>
            <person name="Ushinsky S."/>
            <person name="Storms R."/>
            <person name="Powell A.J."/>
            <person name="Paulsen I.T."/>
            <person name="Elbourne L.D.H."/>
            <person name="Baker S.E."/>
            <person name="Magnuson J."/>
            <person name="LaBoissiere S."/>
            <person name="Clutterbuck A.J."/>
            <person name="Martinez D."/>
            <person name="Wogulis M."/>
            <person name="de Leon A.L."/>
            <person name="Rey M.W."/>
            <person name="Tsang A."/>
        </authorList>
    </citation>
    <scope>NUCLEOTIDE SEQUENCE [LARGE SCALE GENOMIC DNA]</scope>
    <source>
        <strain evidence="4">ATCC 42464 / BCRC 31852 / DSM 1799</strain>
    </source>
</reference>
<dbReference type="EMBL" id="CP003004">
    <property type="protein sequence ID" value="AEO57728.1"/>
    <property type="molecule type" value="Genomic_DNA"/>
</dbReference>
<dbReference type="Proteomes" id="UP000007322">
    <property type="component" value="Chromosome 3"/>
</dbReference>
<evidence type="ECO:0000256" key="1">
    <source>
        <dbReference type="SAM" id="MobiDB-lite"/>
    </source>
</evidence>
<dbReference type="RefSeq" id="XP_003662973.1">
    <property type="nucleotide sequence ID" value="XM_003662925.1"/>
</dbReference>
<dbReference type="InParanoid" id="G2QEE5"/>
<dbReference type="VEuPathDB" id="FungiDB:MYCTH_2304259"/>
<feature type="region of interest" description="Disordered" evidence="1">
    <location>
        <begin position="354"/>
        <end position="414"/>
    </location>
</feature>
<protein>
    <recommendedName>
        <fullName evidence="2">DUF7582 domain-containing protein</fullName>
    </recommendedName>
</protein>
<feature type="compositionally biased region" description="Low complexity" evidence="1">
    <location>
        <begin position="648"/>
        <end position="661"/>
    </location>
</feature>
<evidence type="ECO:0000259" key="2">
    <source>
        <dbReference type="Pfam" id="PF24483"/>
    </source>
</evidence>
<dbReference type="KEGG" id="mtm:MYCTH_2304259"/>
<dbReference type="Pfam" id="PF24483">
    <property type="entry name" value="DUF7582"/>
    <property type="match status" value="1"/>
</dbReference>